<dbReference type="Pfam" id="PF14321">
    <property type="entry name" value="DUF4382"/>
    <property type="match status" value="1"/>
</dbReference>
<evidence type="ECO:0000259" key="1">
    <source>
        <dbReference type="Pfam" id="PF14321"/>
    </source>
</evidence>
<dbReference type="AlphaFoldDB" id="A0A9X3EE95"/>
<comment type="caution">
    <text evidence="2">The sequence shown here is derived from an EMBL/GenBank/DDBJ whole genome shotgun (WGS) entry which is preliminary data.</text>
</comment>
<accession>A0A9X3EE95</accession>
<protein>
    <submittedName>
        <fullName evidence="2">DUF4382 domain-containing protein</fullName>
    </submittedName>
</protein>
<evidence type="ECO:0000313" key="2">
    <source>
        <dbReference type="EMBL" id="MCY0965209.1"/>
    </source>
</evidence>
<feature type="domain" description="DUF4382" evidence="1">
    <location>
        <begin position="34"/>
        <end position="170"/>
    </location>
</feature>
<dbReference type="RefSeq" id="WP_283173423.1">
    <property type="nucleotide sequence ID" value="NZ_JAPNOA010000025.1"/>
</dbReference>
<dbReference type="PROSITE" id="PS51257">
    <property type="entry name" value="PROKAR_LIPOPROTEIN"/>
    <property type="match status" value="1"/>
</dbReference>
<organism evidence="2 3">
    <name type="scientific">Parathalassolituus penaei</name>
    <dbReference type="NCBI Taxonomy" id="2997323"/>
    <lineage>
        <taxon>Bacteria</taxon>
        <taxon>Pseudomonadati</taxon>
        <taxon>Pseudomonadota</taxon>
        <taxon>Gammaproteobacteria</taxon>
        <taxon>Oceanospirillales</taxon>
        <taxon>Oceanospirillaceae</taxon>
        <taxon>Parathalassolituus</taxon>
    </lineage>
</organism>
<dbReference type="Proteomes" id="UP001150830">
    <property type="component" value="Unassembled WGS sequence"/>
</dbReference>
<evidence type="ECO:0000313" key="3">
    <source>
        <dbReference type="Proteomes" id="UP001150830"/>
    </source>
</evidence>
<gene>
    <name evidence="2" type="ORF">OUO13_08435</name>
</gene>
<reference evidence="2" key="1">
    <citation type="submission" date="2022-11" db="EMBL/GenBank/DDBJ databases">
        <title>Parathalassolutuus dongxingensis gen. nov., sp. nov., a novel member of family Oceanospirillaceae isolated from a coastal shrimp pond in Guangxi, China.</title>
        <authorList>
            <person name="Chen H."/>
        </authorList>
    </citation>
    <scope>NUCLEOTIDE SEQUENCE</scope>
    <source>
        <strain evidence="2">G-43</strain>
    </source>
</reference>
<name>A0A9X3EE95_9GAMM</name>
<dbReference type="InterPro" id="IPR025491">
    <property type="entry name" value="DUF4382"/>
</dbReference>
<keyword evidence="3" id="KW-1185">Reference proteome</keyword>
<proteinExistence type="predicted"/>
<dbReference type="EMBL" id="JAPNOA010000025">
    <property type="protein sequence ID" value="MCY0965209.1"/>
    <property type="molecule type" value="Genomic_DNA"/>
</dbReference>
<sequence length="292" mass="30450">MNKISALAIAVTTGLGFVACGGGGGSSSSGSGNASLSMKLTDAPVSNATSLELFVEKLELKNGSQTLSYTINKRFDLLQLQGSNSADLFADEEVPAGEYEWMRLYIDTDQSSLTTNDGGVHDITIPSNSNTGLKVNTPFTLPVNSSPTFIIDFDVSKSLTLSANGYKLRPTLRLIDGDDAGHITGTVASSLLESCEVPVVYAFSGANTAFAELDSDVGPETSALVKLDEATGDYTYTLGFLLNGDYQLYLVCDADDPEADDGIEPVAATTATVNGAVDNGLEVANIVADDAL</sequence>